<sequence>MQQKEIEKNLETFGLNDIESTIYLHLLNTPPQTILSISRTLDIPRTSIYDNAQRLIEKGLVERIVEHKSQRLKARSLDMLQTIIDEEKDRITSLESVLDELKKNIVIATDPTTATEVRYYQGKEGLQQMMWNSLKAKKEIVGYSVFGRVDIVGISFQKRYTEEFKLAQLVDRVISNPEDEIVDLINKDVHPAKHQIELTNIKMLEREKLYITGDTMIYNDTFAVSYWKHGEVVGVEIDNTEFVRSQKSIFNLLWDIAQPL</sequence>
<feature type="domain" description="Transcription regulator TrmB N-terminal" evidence="1">
    <location>
        <begin position="10"/>
        <end position="66"/>
    </location>
</feature>
<gene>
    <name evidence="2" type="ORF">KC571_02590</name>
</gene>
<reference evidence="2" key="2">
    <citation type="journal article" date="2021" name="Microbiome">
        <title>Successional dynamics and alternative stable states in a saline activated sludge microbial community over 9 years.</title>
        <authorList>
            <person name="Wang Y."/>
            <person name="Ye J."/>
            <person name="Ju F."/>
            <person name="Liu L."/>
            <person name="Boyd J.A."/>
            <person name="Deng Y."/>
            <person name="Parks D.H."/>
            <person name="Jiang X."/>
            <person name="Yin X."/>
            <person name="Woodcroft B.J."/>
            <person name="Tyson G.W."/>
            <person name="Hugenholtz P."/>
            <person name="Polz M.F."/>
            <person name="Zhang T."/>
        </authorList>
    </citation>
    <scope>NUCLEOTIDE SEQUENCE</scope>
    <source>
        <strain evidence="2">HKST-UBA01</strain>
    </source>
</reference>
<dbReference type="InterPro" id="IPR036390">
    <property type="entry name" value="WH_DNA-bd_sf"/>
</dbReference>
<dbReference type="InterPro" id="IPR011991">
    <property type="entry name" value="ArsR-like_HTH"/>
</dbReference>
<dbReference type="PANTHER" id="PTHR34293:SF1">
    <property type="entry name" value="HTH-TYPE TRANSCRIPTIONAL REGULATOR TRMBL2"/>
    <property type="match status" value="1"/>
</dbReference>
<dbReference type="InterPro" id="IPR002831">
    <property type="entry name" value="Tscrpt_reg_TrmB_N"/>
</dbReference>
<dbReference type="AlphaFoldDB" id="A0A955LH37"/>
<name>A0A955LH37_UNCKA</name>
<dbReference type="Pfam" id="PF01978">
    <property type="entry name" value="TrmB"/>
    <property type="match status" value="1"/>
</dbReference>
<dbReference type="PANTHER" id="PTHR34293">
    <property type="entry name" value="HTH-TYPE TRANSCRIPTIONAL REGULATOR TRMBL2"/>
    <property type="match status" value="1"/>
</dbReference>
<dbReference type="EMBL" id="JAGQKX010000056">
    <property type="protein sequence ID" value="MCA9390269.1"/>
    <property type="molecule type" value="Genomic_DNA"/>
</dbReference>
<dbReference type="Proteomes" id="UP000701698">
    <property type="component" value="Unassembled WGS sequence"/>
</dbReference>
<comment type="caution">
    <text evidence="2">The sequence shown here is derived from an EMBL/GenBank/DDBJ whole genome shotgun (WGS) entry which is preliminary data.</text>
</comment>
<dbReference type="InterPro" id="IPR051797">
    <property type="entry name" value="TrmB-like"/>
</dbReference>
<dbReference type="Gene3D" id="1.10.10.10">
    <property type="entry name" value="Winged helix-like DNA-binding domain superfamily/Winged helix DNA-binding domain"/>
    <property type="match status" value="1"/>
</dbReference>
<evidence type="ECO:0000259" key="1">
    <source>
        <dbReference type="Pfam" id="PF01978"/>
    </source>
</evidence>
<evidence type="ECO:0000313" key="3">
    <source>
        <dbReference type="Proteomes" id="UP000701698"/>
    </source>
</evidence>
<reference evidence="2" key="1">
    <citation type="submission" date="2020-04" db="EMBL/GenBank/DDBJ databases">
        <authorList>
            <person name="Zhang T."/>
        </authorList>
    </citation>
    <scope>NUCLEOTIDE SEQUENCE</scope>
    <source>
        <strain evidence="2">HKST-UBA01</strain>
    </source>
</reference>
<proteinExistence type="predicted"/>
<protein>
    <recommendedName>
        <fullName evidence="1">Transcription regulator TrmB N-terminal domain-containing protein</fullName>
    </recommendedName>
</protein>
<dbReference type="InterPro" id="IPR036388">
    <property type="entry name" value="WH-like_DNA-bd_sf"/>
</dbReference>
<evidence type="ECO:0000313" key="2">
    <source>
        <dbReference type="EMBL" id="MCA9390269.1"/>
    </source>
</evidence>
<dbReference type="SUPFAM" id="SSF46785">
    <property type="entry name" value="Winged helix' DNA-binding domain"/>
    <property type="match status" value="1"/>
</dbReference>
<dbReference type="CDD" id="cd00090">
    <property type="entry name" value="HTH_ARSR"/>
    <property type="match status" value="1"/>
</dbReference>
<organism evidence="2 3">
    <name type="scientific">candidate division WWE3 bacterium</name>
    <dbReference type="NCBI Taxonomy" id="2053526"/>
    <lineage>
        <taxon>Bacteria</taxon>
        <taxon>Katanobacteria</taxon>
    </lineage>
</organism>
<accession>A0A955LH37</accession>